<dbReference type="EMBL" id="VSSQ01047041">
    <property type="protein sequence ID" value="MPN01016.1"/>
    <property type="molecule type" value="Genomic_DNA"/>
</dbReference>
<organism evidence="1">
    <name type="scientific">bioreactor metagenome</name>
    <dbReference type="NCBI Taxonomy" id="1076179"/>
    <lineage>
        <taxon>unclassified sequences</taxon>
        <taxon>metagenomes</taxon>
        <taxon>ecological metagenomes</taxon>
    </lineage>
</organism>
<name>A0A645EHU3_9ZZZZ</name>
<proteinExistence type="predicted"/>
<evidence type="ECO:0000313" key="1">
    <source>
        <dbReference type="EMBL" id="MPN01016.1"/>
    </source>
</evidence>
<dbReference type="AlphaFoldDB" id="A0A645EHU3"/>
<accession>A0A645EHU3</accession>
<protein>
    <submittedName>
        <fullName evidence="1">Uncharacterized protein</fullName>
    </submittedName>
</protein>
<comment type="caution">
    <text evidence="1">The sequence shown here is derived from an EMBL/GenBank/DDBJ whole genome shotgun (WGS) entry which is preliminary data.</text>
</comment>
<sequence>MDDFRADVKAVLTPDLELSRAVDKLAKAGIINSPDYWMEGNYSAENVRTLLIKFAGRM</sequence>
<gene>
    <name evidence="1" type="ORF">SDC9_148215</name>
</gene>
<reference evidence="1" key="1">
    <citation type="submission" date="2019-08" db="EMBL/GenBank/DDBJ databases">
        <authorList>
            <person name="Kucharzyk K."/>
            <person name="Murdoch R.W."/>
            <person name="Higgins S."/>
            <person name="Loffler F."/>
        </authorList>
    </citation>
    <scope>NUCLEOTIDE SEQUENCE</scope>
</reference>